<evidence type="ECO:0000313" key="2">
    <source>
        <dbReference type="Proteomes" id="UP000319769"/>
    </source>
</evidence>
<keyword evidence="1" id="KW-0378">Hydrolase</keyword>
<keyword evidence="2" id="KW-1185">Reference proteome</keyword>
<dbReference type="PANTHER" id="PTHR37946">
    <property type="entry name" value="SLL1969 PROTEIN"/>
    <property type="match status" value="1"/>
</dbReference>
<dbReference type="SUPFAM" id="SSF53474">
    <property type="entry name" value="alpha/beta-Hydrolases"/>
    <property type="match status" value="1"/>
</dbReference>
<dbReference type="Proteomes" id="UP000319769">
    <property type="component" value="Unassembled WGS sequence"/>
</dbReference>
<dbReference type="RefSeq" id="WP_144746625.1">
    <property type="nucleotide sequence ID" value="NZ_VMNW02000006.1"/>
</dbReference>
<dbReference type="OrthoDB" id="8871309at2"/>
<evidence type="ECO:0000313" key="1">
    <source>
        <dbReference type="EMBL" id="KAA9164956.1"/>
    </source>
</evidence>
<name>A0A5N0VF67_9PSEU</name>
<accession>A0A5N0VF67</accession>
<dbReference type="InterPro" id="IPR029058">
    <property type="entry name" value="AB_hydrolase_fold"/>
</dbReference>
<dbReference type="GO" id="GO:0016787">
    <property type="term" value="F:hydrolase activity"/>
    <property type="evidence" value="ECO:0007669"/>
    <property type="project" value="UniProtKB-KW"/>
</dbReference>
<protein>
    <submittedName>
        <fullName evidence="1">Alpha/beta fold hydrolase</fullName>
    </submittedName>
</protein>
<dbReference type="Pfam" id="PF02089">
    <property type="entry name" value="Palm_thioest"/>
    <property type="match status" value="1"/>
</dbReference>
<dbReference type="EMBL" id="VMNW02000006">
    <property type="protein sequence ID" value="KAA9164956.1"/>
    <property type="molecule type" value="Genomic_DNA"/>
</dbReference>
<reference evidence="1" key="1">
    <citation type="submission" date="2019-09" db="EMBL/GenBank/DDBJ databases">
        <authorList>
            <person name="Teo W.F.A."/>
            <person name="Duangmal K."/>
        </authorList>
    </citation>
    <scope>NUCLEOTIDE SEQUENCE [LARGE SCALE GENOMIC DNA]</scope>
    <source>
        <strain evidence="1">K81G1</strain>
    </source>
</reference>
<dbReference type="AlphaFoldDB" id="A0A5N0VF67"/>
<organism evidence="1 2">
    <name type="scientific">Amycolatopsis acidicola</name>
    <dbReference type="NCBI Taxonomy" id="2596893"/>
    <lineage>
        <taxon>Bacteria</taxon>
        <taxon>Bacillati</taxon>
        <taxon>Actinomycetota</taxon>
        <taxon>Actinomycetes</taxon>
        <taxon>Pseudonocardiales</taxon>
        <taxon>Pseudonocardiaceae</taxon>
        <taxon>Amycolatopsis</taxon>
    </lineage>
</organism>
<proteinExistence type="predicted"/>
<dbReference type="PANTHER" id="PTHR37946:SF1">
    <property type="entry name" value="SLL1969 PROTEIN"/>
    <property type="match status" value="1"/>
</dbReference>
<comment type="caution">
    <text evidence="1">The sequence shown here is derived from an EMBL/GenBank/DDBJ whole genome shotgun (WGS) entry which is preliminary data.</text>
</comment>
<gene>
    <name evidence="1" type="ORF">FPZ12_006795</name>
</gene>
<sequence>MLRTAALELASVLTHLVRYPTGFGQPQPVAPAGATELPLVVLPGFADNTSIFTELRQALEARQVGPVVSFSYSPWVRDVRTAGARLAEQIETLCEISGSATVGVVGHSLGGLIARYYVQRLGGHVRAETVVTLATPHAGTLAAWLAPPLQLARQLRPGSELMIELAEPAPGCTTEFVAFSGDADQIVLPLRNARLEHPDLRALNVQVHGAGHLGIASHRQVIEEICALFEPVRAPAVPMSRTA</sequence>
<dbReference type="Gene3D" id="3.40.50.1820">
    <property type="entry name" value="alpha/beta hydrolase"/>
    <property type="match status" value="1"/>
</dbReference>